<evidence type="ECO:0000259" key="7">
    <source>
        <dbReference type="Pfam" id="PF06268"/>
    </source>
</evidence>
<dbReference type="FunFam" id="2.80.10.50:FF:000010">
    <property type="entry name" value="Fascin"/>
    <property type="match status" value="1"/>
</dbReference>
<dbReference type="PANTHER" id="PTHR10551:SF9">
    <property type="entry name" value="FASCIN-2"/>
    <property type="match status" value="1"/>
</dbReference>
<dbReference type="GO" id="GO:0051015">
    <property type="term" value="F:actin filament binding"/>
    <property type="evidence" value="ECO:0007669"/>
    <property type="project" value="InterPro"/>
</dbReference>
<dbReference type="InterPro" id="IPR010431">
    <property type="entry name" value="Fascin"/>
</dbReference>
<comment type="similarity">
    <text evidence="2 6">Belongs to the fascin family.</text>
</comment>
<dbReference type="GO" id="GO:0015629">
    <property type="term" value="C:actin cytoskeleton"/>
    <property type="evidence" value="ECO:0007669"/>
    <property type="project" value="TreeGrafter"/>
</dbReference>
<keyword evidence="3 6" id="KW-0963">Cytoplasm</keyword>
<dbReference type="GO" id="GO:0005737">
    <property type="term" value="C:cytoplasm"/>
    <property type="evidence" value="ECO:0007669"/>
    <property type="project" value="TreeGrafter"/>
</dbReference>
<dbReference type="CDD" id="cd23334">
    <property type="entry name" value="beta-trefoil_FSCN_rpt1"/>
    <property type="match status" value="1"/>
</dbReference>
<dbReference type="InterPro" id="IPR022768">
    <property type="entry name" value="Fascin-like_dom"/>
</dbReference>
<evidence type="ECO:0000256" key="6">
    <source>
        <dbReference type="PIRNR" id="PIRNR005682"/>
    </source>
</evidence>
<dbReference type="FunFam" id="2.80.10.50:FF:000008">
    <property type="entry name" value="Fascin"/>
    <property type="match status" value="1"/>
</dbReference>
<dbReference type="GO" id="GO:0051017">
    <property type="term" value="P:actin filament bundle assembly"/>
    <property type="evidence" value="ECO:0007669"/>
    <property type="project" value="TreeGrafter"/>
</dbReference>
<evidence type="ECO:0000256" key="3">
    <source>
        <dbReference type="ARBA" id="ARBA00022490"/>
    </source>
</evidence>
<sequence length="485" mass="53972">MTANGESEHLKLSFGLITSGLKYLTAEKFAYKVSASGTSLKTKQIWHLEQSPEGNVVYFKSWLGKYLASDRNGIITCDDAEPGEENGFLVEATVETGRWAIKSAKHKTFFGIKDGEPNGFCPSIDSSTLWTVHLAMHPQINLWNGRRKRYAILEDNEVRMNKPIPWGPNALITLVFADESYALMLPNGTYLACDGSLQPKLSNETAYTIEFYDGKIAFKSKANKKYLTHIGPKGVLQTRKDTPTTDEHFSFVDAHPQISLKSTKKDKYVSGKQGLQLSANQIEADETEIFQLEMEKGSDKVWLQNDRNKYWRVAGNAIQADGASACAEGSDFNLTWNGRKLQLGTNNGKHVSVALSGHLQVGPQAEEFVWSLTNRPIIVFRGSQGFIGVKGEKLEGNRSKYDLFYLEYMDGAYAIRAPSGKYWTVRDDKVVMASSDTKQPFLIQLQPSSKLAIKPETGGDYITSDHVGIMKASVATIGPDCLWEY</sequence>
<evidence type="ECO:0000256" key="1">
    <source>
        <dbReference type="ARBA" id="ARBA00004245"/>
    </source>
</evidence>
<gene>
    <name evidence="8" type="primary">Fscn1</name>
</gene>
<dbReference type="EMBL" id="LR785277">
    <property type="protein sequence ID" value="CAB3247262.1"/>
    <property type="molecule type" value="mRNA"/>
</dbReference>
<evidence type="ECO:0000256" key="4">
    <source>
        <dbReference type="ARBA" id="ARBA00023203"/>
    </source>
</evidence>
<dbReference type="InterPro" id="IPR024703">
    <property type="entry name" value="Fascin_metazoans"/>
</dbReference>
<dbReference type="GO" id="GO:0016477">
    <property type="term" value="P:cell migration"/>
    <property type="evidence" value="ECO:0007669"/>
    <property type="project" value="TreeGrafter"/>
</dbReference>
<accession>A0A6F9DDB9</accession>
<feature type="domain" description="Fascin-like" evidence="7">
    <location>
        <begin position="22"/>
        <end position="113"/>
    </location>
</feature>
<dbReference type="PANTHER" id="PTHR10551">
    <property type="entry name" value="FASCIN"/>
    <property type="match status" value="1"/>
</dbReference>
<dbReference type="FunFam" id="2.80.10.50:FF:000015">
    <property type="entry name" value="Fascin"/>
    <property type="match status" value="1"/>
</dbReference>
<organism evidence="8">
    <name type="scientific">Phallusia mammillata</name>
    <dbReference type="NCBI Taxonomy" id="59560"/>
    <lineage>
        <taxon>Eukaryota</taxon>
        <taxon>Metazoa</taxon>
        <taxon>Chordata</taxon>
        <taxon>Tunicata</taxon>
        <taxon>Ascidiacea</taxon>
        <taxon>Phlebobranchia</taxon>
        <taxon>Ascidiidae</taxon>
        <taxon>Phallusia</taxon>
    </lineage>
</organism>
<dbReference type="Gene3D" id="2.80.10.50">
    <property type="match status" value="4"/>
</dbReference>
<dbReference type="Pfam" id="PF06268">
    <property type="entry name" value="Fascin"/>
    <property type="match status" value="4"/>
</dbReference>
<evidence type="ECO:0000313" key="8">
    <source>
        <dbReference type="EMBL" id="CAB3247262.1"/>
    </source>
</evidence>
<dbReference type="AlphaFoldDB" id="A0A6F9DDB9"/>
<comment type="subcellular location">
    <subcellularLocation>
        <location evidence="1 6">Cytoplasm</location>
        <location evidence="1 6">Cytoskeleton</location>
    </subcellularLocation>
</comment>
<dbReference type="SUPFAM" id="SSF50405">
    <property type="entry name" value="Actin-crosslinking proteins"/>
    <property type="match status" value="4"/>
</dbReference>
<dbReference type="GO" id="GO:0007163">
    <property type="term" value="P:establishment or maintenance of cell polarity"/>
    <property type="evidence" value="ECO:0007669"/>
    <property type="project" value="TreeGrafter"/>
</dbReference>
<name>A0A6F9DDB9_9ASCI</name>
<protein>
    <recommendedName>
        <fullName evidence="6">Fascin</fullName>
    </recommendedName>
</protein>
<dbReference type="PIRSF" id="PIRSF005682">
    <property type="entry name" value="Fascin"/>
    <property type="match status" value="1"/>
</dbReference>
<keyword evidence="4 6" id="KW-0009">Actin-binding</keyword>
<dbReference type="CDD" id="cd23337">
    <property type="entry name" value="beta-trefoil_FSCN_rpt4"/>
    <property type="match status" value="1"/>
</dbReference>
<keyword evidence="5 6" id="KW-0206">Cytoskeleton</keyword>
<reference evidence="8" key="1">
    <citation type="submission" date="2020-04" db="EMBL/GenBank/DDBJ databases">
        <authorList>
            <person name="Neveu A P."/>
        </authorList>
    </citation>
    <scope>NUCLEOTIDE SEQUENCE</scope>
    <source>
        <tissue evidence="8">Whole embryo</tissue>
    </source>
</reference>
<feature type="domain" description="Fascin-like" evidence="7">
    <location>
        <begin position="144"/>
        <end position="250"/>
    </location>
</feature>
<dbReference type="InterPro" id="IPR008999">
    <property type="entry name" value="Actin-crosslinking"/>
</dbReference>
<dbReference type="CDD" id="cd23335">
    <property type="entry name" value="beta-trefoil_FSCN_rpt2"/>
    <property type="match status" value="1"/>
</dbReference>
<feature type="domain" description="Fascin-like" evidence="7">
    <location>
        <begin position="266"/>
        <end position="359"/>
    </location>
</feature>
<evidence type="ECO:0000256" key="5">
    <source>
        <dbReference type="ARBA" id="ARBA00023212"/>
    </source>
</evidence>
<feature type="domain" description="Fascin-like" evidence="7">
    <location>
        <begin position="393"/>
        <end position="485"/>
    </location>
</feature>
<evidence type="ECO:0000256" key="2">
    <source>
        <dbReference type="ARBA" id="ARBA00007415"/>
    </source>
</evidence>
<dbReference type="GO" id="GO:0030674">
    <property type="term" value="F:protein-macromolecule adaptor activity"/>
    <property type="evidence" value="ECO:0007669"/>
    <property type="project" value="InterPro"/>
</dbReference>
<proteinExistence type="evidence at transcript level"/>